<reference evidence="3 4" key="1">
    <citation type="submission" date="2016-10" db="EMBL/GenBank/DDBJ databases">
        <authorList>
            <person name="de Groot N.N."/>
        </authorList>
    </citation>
    <scope>NUCLEOTIDE SEQUENCE [LARGE SCALE GENOMIC DNA]</scope>
    <source>
        <strain evidence="3 4">CGMCC 1.12333</strain>
    </source>
</reference>
<dbReference type="Pfam" id="PF13598">
    <property type="entry name" value="DUF4139"/>
    <property type="match status" value="1"/>
</dbReference>
<dbReference type="Proteomes" id="UP000199138">
    <property type="component" value="Unassembled WGS sequence"/>
</dbReference>
<dbReference type="PANTHER" id="PTHR31005:SF8">
    <property type="entry name" value="DUF4139 DOMAIN-CONTAINING PROTEIN"/>
    <property type="match status" value="1"/>
</dbReference>
<dbReference type="Pfam" id="PF13715">
    <property type="entry name" value="CarbopepD_reg_2"/>
    <property type="match status" value="1"/>
</dbReference>
<evidence type="ECO:0000313" key="3">
    <source>
        <dbReference type="EMBL" id="SFU71334.1"/>
    </source>
</evidence>
<protein>
    <recommendedName>
        <fullName evidence="2">DUF4139 domain-containing protein</fullName>
    </recommendedName>
</protein>
<dbReference type="SUPFAM" id="SSF56935">
    <property type="entry name" value="Porins"/>
    <property type="match status" value="1"/>
</dbReference>
<dbReference type="PANTHER" id="PTHR31005">
    <property type="entry name" value="DUF4139 DOMAIN-CONTAINING PROTEIN"/>
    <property type="match status" value="1"/>
</dbReference>
<gene>
    <name evidence="3" type="ORF">SAMN05216480_11574</name>
</gene>
<dbReference type="InterPro" id="IPR008969">
    <property type="entry name" value="CarboxyPept-like_regulatory"/>
</dbReference>
<proteinExistence type="inferred from homology"/>
<evidence type="ECO:0000256" key="1">
    <source>
        <dbReference type="PROSITE-ProRule" id="PRU01360"/>
    </source>
</evidence>
<keyword evidence="1" id="KW-0998">Cell outer membrane</keyword>
<dbReference type="Gene3D" id="2.60.40.1120">
    <property type="entry name" value="Carboxypeptidase-like, regulatory domain"/>
    <property type="match status" value="1"/>
</dbReference>
<feature type="domain" description="DUF4139" evidence="2">
    <location>
        <begin position="36"/>
        <end position="230"/>
    </location>
</feature>
<organism evidence="3 4">
    <name type="scientific">Pustulibacterium marinum</name>
    <dbReference type="NCBI Taxonomy" id="1224947"/>
    <lineage>
        <taxon>Bacteria</taxon>
        <taxon>Pseudomonadati</taxon>
        <taxon>Bacteroidota</taxon>
        <taxon>Flavobacteriia</taxon>
        <taxon>Flavobacteriales</taxon>
        <taxon>Flavobacteriaceae</taxon>
        <taxon>Pustulibacterium</taxon>
    </lineage>
</organism>
<dbReference type="SUPFAM" id="SSF49464">
    <property type="entry name" value="Carboxypeptidase regulatory domain-like"/>
    <property type="match status" value="1"/>
</dbReference>
<keyword evidence="1" id="KW-0472">Membrane</keyword>
<dbReference type="GO" id="GO:0009279">
    <property type="term" value="C:cell outer membrane"/>
    <property type="evidence" value="ECO:0007669"/>
    <property type="project" value="UniProtKB-SubCell"/>
</dbReference>
<keyword evidence="1" id="KW-0813">Transport</keyword>
<sequence length="288" mass="31716">MNSHAEELNILSSKNKEEKGVITLTLSSDRYQKLTLKLIYNVANAGWFPVYDLKTNATEENLDIYFKAHVYQDTGEDWNHVKVVLSTADPNMNTQMPTIKPHYLNFTNPYQYKKEKVVSNSARKFNPFVKKVVGVVRDENGEPLPGVNVIIKGTSTGTQTDFDGKYAIDVTQGETLEFSFLGFESVETPIYASMINANLQMSAEQLDEVVVSGYGVSRAISGRIPGVQIRGAASNYDKPSLLYILDGVPVDEATIQSLSEKEIANITTLNDNEATGLYGSRAAAGVIV</sequence>
<dbReference type="STRING" id="1224947.SAMN05216480_11574"/>
<dbReference type="RefSeq" id="WP_093026174.1">
    <property type="nucleotide sequence ID" value="NZ_FPBK01000015.1"/>
</dbReference>
<dbReference type="InterPro" id="IPR037291">
    <property type="entry name" value="DUF4139"/>
</dbReference>
<comment type="subcellular location">
    <subcellularLocation>
        <location evidence="1">Cell outer membrane</location>
        <topology evidence="1">Multi-pass membrane protein</topology>
    </subcellularLocation>
</comment>
<keyword evidence="4" id="KW-1185">Reference proteome</keyword>
<dbReference type="InterPro" id="IPR011935">
    <property type="entry name" value="CHP02231"/>
</dbReference>
<accession>A0A1I7IEG6</accession>
<comment type="similarity">
    <text evidence="1">Belongs to the TonB-dependent receptor family.</text>
</comment>
<dbReference type="AlphaFoldDB" id="A0A1I7IEG6"/>
<dbReference type="EMBL" id="FPBK01000015">
    <property type="protein sequence ID" value="SFU71334.1"/>
    <property type="molecule type" value="Genomic_DNA"/>
</dbReference>
<dbReference type="OrthoDB" id="634585at2"/>
<evidence type="ECO:0000313" key="4">
    <source>
        <dbReference type="Proteomes" id="UP000199138"/>
    </source>
</evidence>
<keyword evidence="1" id="KW-1134">Transmembrane beta strand</keyword>
<keyword evidence="1" id="KW-0812">Transmembrane</keyword>
<evidence type="ECO:0000259" key="2">
    <source>
        <dbReference type="Pfam" id="PF13598"/>
    </source>
</evidence>
<dbReference type="InterPro" id="IPR039426">
    <property type="entry name" value="TonB-dep_rcpt-like"/>
</dbReference>
<dbReference type="PROSITE" id="PS52016">
    <property type="entry name" value="TONB_DEPENDENT_REC_3"/>
    <property type="match status" value="1"/>
</dbReference>
<name>A0A1I7IEG6_9FLAO</name>